<keyword evidence="3 13" id="KW-0732">Signal</keyword>
<dbReference type="PANTHER" id="PTHR10127:SF899">
    <property type="entry name" value="ASTACIN-LIKE METALLOENDOPEPTIDASE-RELATED"/>
    <property type="match status" value="1"/>
</dbReference>
<keyword evidence="8" id="KW-1015">Disulfide bond</keyword>
<dbReference type="GO" id="GO:0006508">
    <property type="term" value="P:proteolysis"/>
    <property type="evidence" value="ECO:0007669"/>
    <property type="project" value="UniProtKB-KW"/>
</dbReference>
<evidence type="ECO:0000256" key="9">
    <source>
        <dbReference type="ARBA" id="ARBA00023180"/>
    </source>
</evidence>
<dbReference type="RefSeq" id="XP_034088645.1">
    <property type="nucleotide sequence ID" value="XM_034232754.1"/>
</dbReference>
<feature type="signal peptide" evidence="13">
    <location>
        <begin position="1"/>
        <end position="21"/>
    </location>
</feature>
<evidence type="ECO:0000256" key="5">
    <source>
        <dbReference type="ARBA" id="ARBA00022833"/>
    </source>
</evidence>
<evidence type="ECO:0000313" key="15">
    <source>
        <dbReference type="Proteomes" id="UP000515161"/>
    </source>
</evidence>
<evidence type="ECO:0000256" key="12">
    <source>
        <dbReference type="PROSITE-ProRule" id="PRU01211"/>
    </source>
</evidence>
<evidence type="ECO:0000313" key="16">
    <source>
        <dbReference type="RefSeq" id="XP_034088645.1"/>
    </source>
</evidence>
<dbReference type="InParanoid" id="A0A6P8VP75"/>
<keyword evidence="4 12" id="KW-0378">Hydrolase</keyword>
<feature type="binding site" evidence="12">
    <location>
        <position position="158"/>
    </location>
    <ligand>
        <name>Zn(2+)</name>
        <dbReference type="ChEBI" id="CHEBI:29105"/>
        <note>catalytic</note>
    </ligand>
</feature>
<dbReference type="PRINTS" id="PR00480">
    <property type="entry name" value="ASTACIN"/>
</dbReference>
<evidence type="ECO:0000256" key="2">
    <source>
        <dbReference type="ARBA" id="ARBA00022723"/>
    </source>
</evidence>
<evidence type="ECO:0000256" key="13">
    <source>
        <dbReference type="RuleBase" id="RU361183"/>
    </source>
</evidence>
<feature type="domain" description="Peptidase M12A" evidence="14">
    <location>
        <begin position="59"/>
        <end position="258"/>
    </location>
</feature>
<comment type="subcellular location">
    <subcellularLocation>
        <location evidence="11">Zymogen granule</location>
    </subcellularLocation>
</comment>
<accession>A0A6P8VP75</accession>
<dbReference type="SUPFAM" id="SSF55486">
    <property type="entry name" value="Metalloproteases ('zincins'), catalytic domain"/>
    <property type="match status" value="1"/>
</dbReference>
<name>A0A6P8VP75_GYMAC</name>
<protein>
    <recommendedName>
        <fullName evidence="13">Metalloendopeptidase</fullName>
        <ecNumber evidence="13">3.4.24.-</ecNumber>
    </recommendedName>
</protein>
<gene>
    <name evidence="16" type="primary">LOC117557074</name>
</gene>
<dbReference type="GeneID" id="117557074"/>
<evidence type="ECO:0000256" key="11">
    <source>
        <dbReference type="ARBA" id="ARBA00024324"/>
    </source>
</evidence>
<evidence type="ECO:0000256" key="1">
    <source>
        <dbReference type="ARBA" id="ARBA00022670"/>
    </source>
</evidence>
<comment type="caution">
    <text evidence="12">Lacks conserved residue(s) required for the propagation of feature annotation.</text>
</comment>
<dbReference type="GO" id="GO:0008270">
    <property type="term" value="F:zinc ion binding"/>
    <property type="evidence" value="ECO:0007669"/>
    <property type="project" value="UniProtKB-UniRule"/>
</dbReference>
<dbReference type="InterPro" id="IPR001506">
    <property type="entry name" value="Peptidase_M12A"/>
</dbReference>
<keyword evidence="1 12" id="KW-0645">Protease</keyword>
<dbReference type="OrthoDB" id="291007at2759"/>
<keyword evidence="7" id="KW-0865">Zymogen</keyword>
<sequence>MTPVLLFVLFMSLSAIPPGATDNGERQESLDASDIIERANAHITTPLVDGDIVPNLRRNADSCTAKGCKWPKSPKSSLVNVPFSISPDYTRTERSTIRRALVTFHASTCIRFVPKTTQRDYLDFFSGSGCWSSLGRQDGGQRVSLKKNSCVSTSTVQHEVLHALGFNHEQVRSDRDEYVTILSQNIKTGKEHNFKKKETNNLGTPYDFDSVMHYGKHGFSKNGKPTILAKSNPSRDFKTALTMTKNDIARVNKLYECT</sequence>
<dbReference type="InterPro" id="IPR006026">
    <property type="entry name" value="Peptidase_Metallo"/>
</dbReference>
<dbReference type="GO" id="GO:0042588">
    <property type="term" value="C:zymogen granule"/>
    <property type="evidence" value="ECO:0007669"/>
    <property type="project" value="UniProtKB-SubCell"/>
</dbReference>
<dbReference type="PROSITE" id="PS51864">
    <property type="entry name" value="ASTACIN"/>
    <property type="match status" value="1"/>
</dbReference>
<evidence type="ECO:0000256" key="7">
    <source>
        <dbReference type="ARBA" id="ARBA00023145"/>
    </source>
</evidence>
<reference evidence="16" key="1">
    <citation type="submission" date="2025-08" db="UniProtKB">
        <authorList>
            <consortium name="RefSeq"/>
        </authorList>
    </citation>
    <scope>IDENTIFICATION</scope>
</reference>
<keyword evidence="5 12" id="KW-0862">Zinc</keyword>
<dbReference type="KEGG" id="gacu:117557074"/>
<evidence type="ECO:0000259" key="14">
    <source>
        <dbReference type="PROSITE" id="PS51864"/>
    </source>
</evidence>
<dbReference type="GO" id="GO:0004222">
    <property type="term" value="F:metalloendopeptidase activity"/>
    <property type="evidence" value="ECO:0007669"/>
    <property type="project" value="UniProtKB-UniRule"/>
</dbReference>
<dbReference type="Pfam" id="PF01400">
    <property type="entry name" value="Astacin"/>
    <property type="match status" value="1"/>
</dbReference>
<keyword evidence="9" id="KW-0325">Glycoprotein</keyword>
<feature type="binding site" evidence="12">
    <location>
        <position position="162"/>
    </location>
    <ligand>
        <name>Zn(2+)</name>
        <dbReference type="ChEBI" id="CHEBI:29105"/>
        <note>catalytic</note>
    </ligand>
</feature>
<feature type="chain" id="PRO_5028508858" description="Metalloendopeptidase" evidence="13">
    <location>
        <begin position="22"/>
        <end position="258"/>
    </location>
</feature>
<evidence type="ECO:0000256" key="8">
    <source>
        <dbReference type="ARBA" id="ARBA00023157"/>
    </source>
</evidence>
<proteinExistence type="predicted"/>
<keyword evidence="6 12" id="KW-0482">Metalloprotease</keyword>
<evidence type="ECO:0000256" key="6">
    <source>
        <dbReference type="ARBA" id="ARBA00023049"/>
    </source>
</evidence>
<dbReference type="Gene3D" id="3.40.390.10">
    <property type="entry name" value="Collagenase (Catalytic Domain)"/>
    <property type="match status" value="1"/>
</dbReference>
<keyword evidence="15" id="KW-1185">Reference proteome</keyword>
<organism evidence="15 16">
    <name type="scientific">Gymnodraco acuticeps</name>
    <name type="common">Antarctic dragonfish</name>
    <dbReference type="NCBI Taxonomy" id="8218"/>
    <lineage>
        <taxon>Eukaryota</taxon>
        <taxon>Metazoa</taxon>
        <taxon>Chordata</taxon>
        <taxon>Craniata</taxon>
        <taxon>Vertebrata</taxon>
        <taxon>Euteleostomi</taxon>
        <taxon>Actinopterygii</taxon>
        <taxon>Neopterygii</taxon>
        <taxon>Teleostei</taxon>
        <taxon>Neoteleostei</taxon>
        <taxon>Acanthomorphata</taxon>
        <taxon>Eupercaria</taxon>
        <taxon>Perciformes</taxon>
        <taxon>Notothenioidei</taxon>
        <taxon>Bathydraconidae</taxon>
        <taxon>Gymnodraco</taxon>
    </lineage>
</organism>
<dbReference type="AlphaFoldDB" id="A0A6P8VP75"/>
<dbReference type="EC" id="3.4.24.-" evidence="13"/>
<dbReference type="SMART" id="SM00235">
    <property type="entry name" value="ZnMc"/>
    <property type="match status" value="1"/>
</dbReference>
<feature type="active site" evidence="12">
    <location>
        <position position="159"/>
    </location>
</feature>
<dbReference type="InterPro" id="IPR024079">
    <property type="entry name" value="MetalloPept_cat_dom_sf"/>
</dbReference>
<feature type="binding site" evidence="12">
    <location>
        <position position="168"/>
    </location>
    <ligand>
        <name>Zn(2+)</name>
        <dbReference type="ChEBI" id="CHEBI:29105"/>
        <note>catalytic</note>
    </ligand>
</feature>
<evidence type="ECO:0000256" key="3">
    <source>
        <dbReference type="ARBA" id="ARBA00022729"/>
    </source>
</evidence>
<evidence type="ECO:0000256" key="4">
    <source>
        <dbReference type="ARBA" id="ARBA00022801"/>
    </source>
</evidence>
<dbReference type="Proteomes" id="UP000515161">
    <property type="component" value="Unplaced"/>
</dbReference>
<keyword evidence="10" id="KW-0968">Cytoplasmic vesicle</keyword>
<dbReference type="FunFam" id="3.40.390.10:FF:000040">
    <property type="entry name" value="Metalloendopeptidase"/>
    <property type="match status" value="1"/>
</dbReference>
<comment type="cofactor">
    <cofactor evidence="12 13">
        <name>Zn(2+)</name>
        <dbReference type="ChEBI" id="CHEBI:29105"/>
    </cofactor>
    <text evidence="12 13">Binds 1 zinc ion per subunit.</text>
</comment>
<evidence type="ECO:0000256" key="10">
    <source>
        <dbReference type="ARBA" id="ARBA00023329"/>
    </source>
</evidence>
<dbReference type="PANTHER" id="PTHR10127">
    <property type="entry name" value="DISCOIDIN, CUB, EGF, LAMININ , AND ZINC METALLOPROTEASE DOMAIN CONTAINING"/>
    <property type="match status" value="1"/>
</dbReference>
<keyword evidence="2 12" id="KW-0479">Metal-binding</keyword>